<evidence type="ECO:0000256" key="9">
    <source>
        <dbReference type="HAMAP-Rule" id="MF_00005"/>
    </source>
</evidence>
<feature type="domain" description="Arginosuccinate synthase-like N-terminal" evidence="10">
    <location>
        <begin position="6"/>
        <end position="169"/>
    </location>
</feature>
<evidence type="ECO:0000256" key="7">
    <source>
        <dbReference type="ARBA" id="ARBA00022741"/>
    </source>
</evidence>
<dbReference type="HAMAP" id="MF_00005">
    <property type="entry name" value="Arg_succ_synth_type1"/>
    <property type="match status" value="1"/>
</dbReference>
<evidence type="ECO:0000256" key="1">
    <source>
        <dbReference type="ARBA" id="ARBA00004967"/>
    </source>
</evidence>
<dbReference type="RefSeq" id="WP_123793563.1">
    <property type="nucleotide sequence ID" value="NZ_RKQK01000004.1"/>
</dbReference>
<feature type="binding site" evidence="9">
    <location>
        <begin position="10"/>
        <end position="18"/>
    </location>
    <ligand>
        <name>ATP</name>
        <dbReference type="ChEBI" id="CHEBI:30616"/>
    </ligand>
</feature>
<feature type="binding site" evidence="9">
    <location>
        <position position="126"/>
    </location>
    <ligand>
        <name>L-aspartate</name>
        <dbReference type="ChEBI" id="CHEBI:29991"/>
    </ligand>
</feature>
<dbReference type="PANTHER" id="PTHR11587">
    <property type="entry name" value="ARGININOSUCCINATE SYNTHASE"/>
    <property type="match status" value="1"/>
</dbReference>
<evidence type="ECO:0000259" key="10">
    <source>
        <dbReference type="Pfam" id="PF00764"/>
    </source>
</evidence>
<dbReference type="InterPro" id="IPR048268">
    <property type="entry name" value="Arginosuc_syn_C"/>
</dbReference>
<dbReference type="UniPathway" id="UPA00068">
    <property type="reaction ID" value="UER00113"/>
</dbReference>
<evidence type="ECO:0000256" key="8">
    <source>
        <dbReference type="ARBA" id="ARBA00022840"/>
    </source>
</evidence>
<dbReference type="CDD" id="cd01999">
    <property type="entry name" value="ASS"/>
    <property type="match status" value="1"/>
</dbReference>
<accession>A0A3N4UVG6</accession>
<evidence type="ECO:0000313" key="12">
    <source>
        <dbReference type="EMBL" id="RPE64704.1"/>
    </source>
</evidence>
<protein>
    <recommendedName>
        <fullName evidence="3 9">Argininosuccinate synthase</fullName>
        <ecNumber evidence="3 9">6.3.4.5</ecNumber>
    </recommendedName>
    <alternativeName>
        <fullName evidence="9">Citrulline--aspartate ligase</fullName>
    </alternativeName>
</protein>
<dbReference type="EC" id="6.3.4.5" evidence="3 9"/>
<dbReference type="InterPro" id="IPR014729">
    <property type="entry name" value="Rossmann-like_a/b/a_fold"/>
</dbReference>
<dbReference type="InterPro" id="IPR023434">
    <property type="entry name" value="Arginosuc_synth_type_1_subfam"/>
</dbReference>
<dbReference type="GO" id="GO:0000053">
    <property type="term" value="P:argininosuccinate metabolic process"/>
    <property type="evidence" value="ECO:0007669"/>
    <property type="project" value="TreeGrafter"/>
</dbReference>
<feature type="binding site" evidence="9">
    <location>
        <position position="90"/>
    </location>
    <ligand>
        <name>L-citrulline</name>
        <dbReference type="ChEBI" id="CHEBI:57743"/>
    </ligand>
</feature>
<keyword evidence="6 9" id="KW-0028">Amino-acid biosynthesis</keyword>
<sequence>MTAPKKVVLAYSGGLDTSIILKWLQTEYGCEVVTFTADLGQGEELEPARAKAELLGIKPENIFIEDVREEFVRDFVFPMFRANAIYEGQYLLGTSIARPLISKRLVEIAEMTGADAVAHGATGKGNDQVRFELAAYALNPEIKVIAPWREWDLSSRTRLLEFAEQHQIPVAKDKRGEAPFSVDANMLHTSSEGKVLEDPAEIAPEYVHQRTVNPEDAPDTPEFIEVGFEKGDAVSINGEAMSPATVLETLNEYGRKHGIGRLDFVENRFVGMKSRGVYETPGGTILLEAHRGIEQITLDSGSGHLKDSLMPRYAELIYNGFWYSPEREMLQAAIDKSQEHVTGTVTLKLYKGSVFTVARASDHSLYSEAHVTFEDDAGAYDQKDAAGFIQLNALRLKLLAARNRRFK</sequence>
<dbReference type="GO" id="GO:0000050">
    <property type="term" value="P:urea cycle"/>
    <property type="evidence" value="ECO:0007669"/>
    <property type="project" value="TreeGrafter"/>
</dbReference>
<comment type="similarity">
    <text evidence="9">Belongs to the argininosuccinate synthase family. Type 1 subfamily.</text>
</comment>
<dbReference type="SUPFAM" id="SSF69864">
    <property type="entry name" value="Argininosuccinate synthetase, C-terminal domain"/>
    <property type="match status" value="1"/>
</dbReference>
<keyword evidence="9" id="KW-0963">Cytoplasm</keyword>
<dbReference type="GO" id="GO:0006526">
    <property type="term" value="P:L-arginine biosynthetic process"/>
    <property type="evidence" value="ECO:0007669"/>
    <property type="project" value="UniProtKB-UniRule"/>
</dbReference>
<proteinExistence type="inferred from homology"/>
<dbReference type="PANTHER" id="PTHR11587:SF2">
    <property type="entry name" value="ARGININOSUCCINATE SYNTHASE"/>
    <property type="match status" value="1"/>
</dbReference>
<feature type="binding site" evidence="9">
    <location>
        <position position="278"/>
    </location>
    <ligand>
        <name>L-citrulline</name>
        <dbReference type="ChEBI" id="CHEBI:57743"/>
    </ligand>
</feature>
<feature type="binding site" evidence="9">
    <location>
        <position position="190"/>
    </location>
    <ligand>
        <name>L-citrulline</name>
        <dbReference type="ChEBI" id="CHEBI:57743"/>
    </ligand>
</feature>
<evidence type="ECO:0000259" key="11">
    <source>
        <dbReference type="Pfam" id="PF20979"/>
    </source>
</evidence>
<dbReference type="Gene3D" id="3.90.1260.10">
    <property type="entry name" value="Argininosuccinate synthetase, chain A, domain 2"/>
    <property type="match status" value="1"/>
</dbReference>
<dbReference type="InterPro" id="IPR018223">
    <property type="entry name" value="Arginosuc_synth_CS"/>
</dbReference>
<keyword evidence="7 9" id="KW-0547">Nucleotide-binding</keyword>
<feature type="binding site" evidence="9">
    <location>
        <position position="181"/>
    </location>
    <ligand>
        <name>L-citrulline</name>
        <dbReference type="ChEBI" id="CHEBI:57743"/>
    </ligand>
</feature>
<feature type="binding site" evidence="9">
    <location>
        <position position="126"/>
    </location>
    <ligand>
        <name>L-citrulline</name>
        <dbReference type="ChEBI" id="CHEBI:57743"/>
    </ligand>
</feature>
<keyword evidence="8 9" id="KW-0067">ATP-binding</keyword>
<organism evidence="12 13">
    <name type="scientific">Pacificibacter maritimus</name>
    <dbReference type="NCBI Taxonomy" id="762213"/>
    <lineage>
        <taxon>Bacteria</taxon>
        <taxon>Pseudomonadati</taxon>
        <taxon>Pseudomonadota</taxon>
        <taxon>Alphaproteobacteria</taxon>
        <taxon>Rhodobacterales</taxon>
        <taxon>Roseobacteraceae</taxon>
        <taxon>Pacificibacter</taxon>
    </lineage>
</organism>
<comment type="catalytic activity">
    <reaction evidence="9">
        <text>L-citrulline + L-aspartate + ATP = 2-(N(omega)-L-arginino)succinate + AMP + diphosphate + H(+)</text>
        <dbReference type="Rhea" id="RHEA:10932"/>
        <dbReference type="ChEBI" id="CHEBI:15378"/>
        <dbReference type="ChEBI" id="CHEBI:29991"/>
        <dbReference type="ChEBI" id="CHEBI:30616"/>
        <dbReference type="ChEBI" id="CHEBI:33019"/>
        <dbReference type="ChEBI" id="CHEBI:57472"/>
        <dbReference type="ChEBI" id="CHEBI:57743"/>
        <dbReference type="ChEBI" id="CHEBI:456215"/>
        <dbReference type="EC" id="6.3.4.5"/>
    </reaction>
</comment>
<keyword evidence="5 9" id="KW-0436">Ligase</keyword>
<comment type="subunit">
    <text evidence="2 9">Homotetramer.</text>
</comment>
<comment type="subcellular location">
    <subcellularLocation>
        <location evidence="9">Cytoplasm</location>
    </subcellularLocation>
</comment>
<evidence type="ECO:0000313" key="13">
    <source>
        <dbReference type="Proteomes" id="UP000269689"/>
    </source>
</evidence>
<feature type="domain" description="Arginosuccinate synthase C-terminal" evidence="11">
    <location>
        <begin position="180"/>
        <end position="398"/>
    </location>
</feature>
<feature type="binding site" evidence="9">
    <location>
        <position position="122"/>
    </location>
    <ligand>
        <name>L-aspartate</name>
        <dbReference type="ChEBI" id="CHEBI:29991"/>
    </ligand>
</feature>
<evidence type="ECO:0000256" key="2">
    <source>
        <dbReference type="ARBA" id="ARBA00011881"/>
    </source>
</evidence>
<evidence type="ECO:0000256" key="5">
    <source>
        <dbReference type="ARBA" id="ARBA00022598"/>
    </source>
</evidence>
<dbReference type="GO" id="GO:0004055">
    <property type="term" value="F:argininosuccinate synthase activity"/>
    <property type="evidence" value="ECO:0007669"/>
    <property type="project" value="UniProtKB-UniRule"/>
</dbReference>
<gene>
    <name evidence="9" type="primary">argG</name>
    <name evidence="12" type="ORF">EDD53_2464</name>
</gene>
<dbReference type="FunFam" id="3.90.1260.10:FF:000007">
    <property type="entry name" value="Argininosuccinate synthase"/>
    <property type="match status" value="1"/>
</dbReference>
<feature type="binding site" evidence="9">
    <location>
        <position position="120"/>
    </location>
    <ligand>
        <name>ATP</name>
        <dbReference type="ChEBI" id="CHEBI:30616"/>
    </ligand>
</feature>
<evidence type="ECO:0000256" key="3">
    <source>
        <dbReference type="ARBA" id="ARBA00012286"/>
    </source>
</evidence>
<dbReference type="GO" id="GO:0005524">
    <property type="term" value="F:ATP binding"/>
    <property type="evidence" value="ECO:0007669"/>
    <property type="project" value="UniProtKB-UniRule"/>
</dbReference>
<comment type="pathway">
    <text evidence="1 9">Amino-acid biosynthesis; L-arginine biosynthesis; L-arginine from L-ornithine and carbamoyl phosphate: step 2/3.</text>
</comment>
<evidence type="ECO:0000256" key="4">
    <source>
        <dbReference type="ARBA" id="ARBA00022571"/>
    </source>
</evidence>
<dbReference type="Gene3D" id="3.40.50.620">
    <property type="entry name" value="HUPs"/>
    <property type="match status" value="1"/>
</dbReference>
<dbReference type="Pfam" id="PF00764">
    <property type="entry name" value="Arginosuc_synth"/>
    <property type="match status" value="1"/>
</dbReference>
<feature type="binding site" evidence="9">
    <location>
        <position position="266"/>
    </location>
    <ligand>
        <name>L-citrulline</name>
        <dbReference type="ChEBI" id="CHEBI:57743"/>
    </ligand>
</feature>
<name>A0A3N4UVG6_9RHOB</name>
<dbReference type="Proteomes" id="UP000269689">
    <property type="component" value="Unassembled WGS sequence"/>
</dbReference>
<keyword evidence="4 9" id="KW-0055">Arginine biosynthesis</keyword>
<comment type="caution">
    <text evidence="12">The sequence shown here is derived from an EMBL/GenBank/DDBJ whole genome shotgun (WGS) entry which is preliminary data.</text>
</comment>
<dbReference type="Gene3D" id="1.20.5.470">
    <property type="entry name" value="Single helix bin"/>
    <property type="match status" value="1"/>
</dbReference>
<feature type="binding site" evidence="9">
    <location>
        <position position="37"/>
    </location>
    <ligand>
        <name>ATP</name>
        <dbReference type="ChEBI" id="CHEBI:30616"/>
    </ligand>
</feature>
<feature type="binding site" evidence="9">
    <location>
        <position position="95"/>
    </location>
    <ligand>
        <name>L-citrulline</name>
        <dbReference type="ChEBI" id="CHEBI:57743"/>
    </ligand>
</feature>
<feature type="binding site" evidence="9">
    <location>
        <position position="130"/>
    </location>
    <ligand>
        <name>L-citrulline</name>
        <dbReference type="ChEBI" id="CHEBI:57743"/>
    </ligand>
</feature>
<dbReference type="PROSITE" id="PS00565">
    <property type="entry name" value="ARGININOSUCCIN_SYN_2"/>
    <property type="match status" value="1"/>
</dbReference>
<dbReference type="NCBIfam" id="TIGR00032">
    <property type="entry name" value="argG"/>
    <property type="match status" value="1"/>
</dbReference>
<dbReference type="InterPro" id="IPR048267">
    <property type="entry name" value="Arginosuc_syn_N"/>
</dbReference>
<dbReference type="FunFam" id="3.40.50.620:FF:000019">
    <property type="entry name" value="Argininosuccinate synthase"/>
    <property type="match status" value="1"/>
</dbReference>
<keyword evidence="13" id="KW-1185">Reference proteome</keyword>
<dbReference type="OrthoDB" id="9801641at2"/>
<dbReference type="InterPro" id="IPR024074">
    <property type="entry name" value="AS_cat/multimer_dom_body"/>
</dbReference>
<dbReference type="EMBL" id="RKQK01000004">
    <property type="protein sequence ID" value="RPE64704.1"/>
    <property type="molecule type" value="Genomic_DNA"/>
</dbReference>
<dbReference type="InterPro" id="IPR001518">
    <property type="entry name" value="Arginosuc_synth"/>
</dbReference>
<dbReference type="PROSITE" id="PS00564">
    <property type="entry name" value="ARGININOSUCCIN_SYN_1"/>
    <property type="match status" value="1"/>
</dbReference>
<dbReference type="GO" id="GO:0005737">
    <property type="term" value="C:cytoplasm"/>
    <property type="evidence" value="ECO:0007669"/>
    <property type="project" value="UniProtKB-SubCell"/>
</dbReference>
<dbReference type="NCBIfam" id="NF001770">
    <property type="entry name" value="PRK00509.1"/>
    <property type="match status" value="1"/>
</dbReference>
<evidence type="ECO:0000256" key="6">
    <source>
        <dbReference type="ARBA" id="ARBA00022605"/>
    </source>
</evidence>
<feature type="binding site" evidence="9">
    <location>
        <position position="127"/>
    </location>
    <ligand>
        <name>L-aspartate</name>
        <dbReference type="ChEBI" id="CHEBI:29991"/>
    </ligand>
</feature>
<reference evidence="12 13" key="1">
    <citation type="submission" date="2018-11" db="EMBL/GenBank/DDBJ databases">
        <title>Genomic Encyclopedia of Type Strains, Phase IV (KMG-IV): sequencing the most valuable type-strain genomes for metagenomic binning, comparative biology and taxonomic classification.</title>
        <authorList>
            <person name="Goeker M."/>
        </authorList>
    </citation>
    <scope>NUCLEOTIDE SEQUENCE [LARGE SCALE GENOMIC DNA]</scope>
    <source>
        <strain evidence="12 13">DSM 104731</strain>
    </source>
</reference>
<dbReference type="SUPFAM" id="SSF52402">
    <property type="entry name" value="Adenine nucleotide alpha hydrolases-like"/>
    <property type="match status" value="1"/>
</dbReference>
<dbReference type="AlphaFoldDB" id="A0A3N4UVG6"/>
<dbReference type="Pfam" id="PF20979">
    <property type="entry name" value="Arginosuc_syn_C"/>
    <property type="match status" value="1"/>
</dbReference>